<dbReference type="EMBL" id="JACGWN010000041">
    <property type="protein sequence ID" value="KAL0391287.1"/>
    <property type="molecule type" value="Genomic_DNA"/>
</dbReference>
<reference evidence="1" key="1">
    <citation type="submission" date="2020-06" db="EMBL/GenBank/DDBJ databases">
        <authorList>
            <person name="Li T."/>
            <person name="Hu X."/>
            <person name="Zhang T."/>
            <person name="Song X."/>
            <person name="Zhang H."/>
            <person name="Dai N."/>
            <person name="Sheng W."/>
            <person name="Hou X."/>
            <person name="Wei L."/>
        </authorList>
    </citation>
    <scope>NUCLEOTIDE SEQUENCE</scope>
    <source>
        <strain evidence="1">KEN1</strain>
        <tissue evidence="1">Leaf</tissue>
    </source>
</reference>
<name>A0AAW2SG62_9LAMI</name>
<evidence type="ECO:0000313" key="1">
    <source>
        <dbReference type="EMBL" id="KAL0391287.1"/>
    </source>
</evidence>
<gene>
    <name evidence="1" type="ORF">Slati_4547200</name>
</gene>
<organism evidence="1">
    <name type="scientific">Sesamum latifolium</name>
    <dbReference type="NCBI Taxonomy" id="2727402"/>
    <lineage>
        <taxon>Eukaryota</taxon>
        <taxon>Viridiplantae</taxon>
        <taxon>Streptophyta</taxon>
        <taxon>Embryophyta</taxon>
        <taxon>Tracheophyta</taxon>
        <taxon>Spermatophyta</taxon>
        <taxon>Magnoliopsida</taxon>
        <taxon>eudicotyledons</taxon>
        <taxon>Gunneridae</taxon>
        <taxon>Pentapetalae</taxon>
        <taxon>asterids</taxon>
        <taxon>lamiids</taxon>
        <taxon>Lamiales</taxon>
        <taxon>Pedaliaceae</taxon>
        <taxon>Sesamum</taxon>
    </lineage>
</organism>
<comment type="caution">
    <text evidence="1">The sequence shown here is derived from an EMBL/GenBank/DDBJ whole genome shotgun (WGS) entry which is preliminary data.</text>
</comment>
<sequence>MQATKNELYRCSVTKLITPQALNRSYAKEYQKRIETHCWCSGAAVHDADFLAAEFVKNCLVVVPLGYYEGERRAKFSQEELEALSARLDRFPFVSVQQ</sequence>
<protein>
    <submittedName>
        <fullName evidence="1">Uncharacterized protein</fullName>
    </submittedName>
</protein>
<proteinExistence type="predicted"/>
<reference evidence="1" key="2">
    <citation type="journal article" date="2024" name="Plant">
        <title>Genomic evolution and insights into agronomic trait innovations of Sesamum species.</title>
        <authorList>
            <person name="Miao H."/>
            <person name="Wang L."/>
            <person name="Qu L."/>
            <person name="Liu H."/>
            <person name="Sun Y."/>
            <person name="Le M."/>
            <person name="Wang Q."/>
            <person name="Wei S."/>
            <person name="Zheng Y."/>
            <person name="Lin W."/>
            <person name="Duan Y."/>
            <person name="Cao H."/>
            <person name="Xiong S."/>
            <person name="Wang X."/>
            <person name="Wei L."/>
            <person name="Li C."/>
            <person name="Ma Q."/>
            <person name="Ju M."/>
            <person name="Zhao R."/>
            <person name="Li G."/>
            <person name="Mu C."/>
            <person name="Tian Q."/>
            <person name="Mei H."/>
            <person name="Zhang T."/>
            <person name="Gao T."/>
            <person name="Zhang H."/>
        </authorList>
    </citation>
    <scope>NUCLEOTIDE SEQUENCE</scope>
    <source>
        <strain evidence="1">KEN1</strain>
    </source>
</reference>
<dbReference type="AlphaFoldDB" id="A0AAW2SG62"/>
<accession>A0AAW2SG62</accession>